<protein>
    <submittedName>
        <fullName evidence="7">Basic helix-loop-helix transcription factor</fullName>
    </submittedName>
</protein>
<proteinExistence type="predicted"/>
<dbReference type="Pfam" id="PF00010">
    <property type="entry name" value="HLH"/>
    <property type="match status" value="1"/>
</dbReference>
<evidence type="ECO:0000256" key="4">
    <source>
        <dbReference type="ARBA" id="ARBA00023242"/>
    </source>
</evidence>
<evidence type="ECO:0000256" key="5">
    <source>
        <dbReference type="SAM" id="Coils"/>
    </source>
</evidence>
<dbReference type="SMART" id="SM00353">
    <property type="entry name" value="HLH"/>
    <property type="match status" value="1"/>
</dbReference>
<evidence type="ECO:0000256" key="3">
    <source>
        <dbReference type="ARBA" id="ARBA00023163"/>
    </source>
</evidence>
<comment type="subcellular location">
    <subcellularLocation>
        <location evidence="1">Nucleus</location>
    </subcellularLocation>
</comment>
<dbReference type="GO" id="GO:0046983">
    <property type="term" value="F:protein dimerization activity"/>
    <property type="evidence" value="ECO:0007669"/>
    <property type="project" value="InterPro"/>
</dbReference>
<comment type="caution">
    <text evidence="7">The sequence shown here is derived from an EMBL/GenBank/DDBJ whole genome shotgun (WGS) entry which is preliminary data.</text>
</comment>
<dbReference type="PROSITE" id="PS50888">
    <property type="entry name" value="BHLH"/>
    <property type="match status" value="1"/>
</dbReference>
<evidence type="ECO:0000256" key="1">
    <source>
        <dbReference type="ARBA" id="ARBA00004123"/>
    </source>
</evidence>
<dbReference type="InterPro" id="IPR036638">
    <property type="entry name" value="HLH_DNA-bd_sf"/>
</dbReference>
<dbReference type="AlphaFoldDB" id="A0AAV3P200"/>
<dbReference type="SUPFAM" id="SSF47459">
    <property type="entry name" value="HLH, helix-loop-helix DNA-binding domain"/>
    <property type="match status" value="1"/>
</dbReference>
<organism evidence="7 8">
    <name type="scientific">Lithospermum erythrorhizon</name>
    <name type="common">Purple gromwell</name>
    <name type="synonym">Lithospermum officinale var. erythrorhizon</name>
    <dbReference type="NCBI Taxonomy" id="34254"/>
    <lineage>
        <taxon>Eukaryota</taxon>
        <taxon>Viridiplantae</taxon>
        <taxon>Streptophyta</taxon>
        <taxon>Embryophyta</taxon>
        <taxon>Tracheophyta</taxon>
        <taxon>Spermatophyta</taxon>
        <taxon>Magnoliopsida</taxon>
        <taxon>eudicotyledons</taxon>
        <taxon>Gunneridae</taxon>
        <taxon>Pentapetalae</taxon>
        <taxon>asterids</taxon>
        <taxon>lamiids</taxon>
        <taxon>Boraginales</taxon>
        <taxon>Boraginaceae</taxon>
        <taxon>Boraginoideae</taxon>
        <taxon>Lithospermeae</taxon>
        <taxon>Lithospermum</taxon>
    </lineage>
</organism>
<dbReference type="PANTHER" id="PTHR46665">
    <property type="entry name" value="TRANSCRIPTION FACTOR BHLH041-RELATED-RELATED"/>
    <property type="match status" value="1"/>
</dbReference>
<evidence type="ECO:0000256" key="2">
    <source>
        <dbReference type="ARBA" id="ARBA00023015"/>
    </source>
</evidence>
<feature type="domain" description="BHLH" evidence="6">
    <location>
        <begin position="73"/>
        <end position="122"/>
    </location>
</feature>
<dbReference type="Gene3D" id="4.10.280.10">
    <property type="entry name" value="Helix-loop-helix DNA-binding domain"/>
    <property type="match status" value="1"/>
</dbReference>
<keyword evidence="4" id="KW-0539">Nucleus</keyword>
<name>A0AAV3P200_LITER</name>
<accession>A0AAV3P200</accession>
<gene>
    <name evidence="7" type="ORF">LIER_04753</name>
</gene>
<dbReference type="PANTHER" id="PTHR46665:SF6">
    <property type="entry name" value="TRANSCRIPTION FACTOR BHLH92"/>
    <property type="match status" value="1"/>
</dbReference>
<dbReference type="EMBL" id="BAABME010000622">
    <property type="protein sequence ID" value="GAA0144260.1"/>
    <property type="molecule type" value="Genomic_DNA"/>
</dbReference>
<dbReference type="InterPro" id="IPR044658">
    <property type="entry name" value="bHLH92/bHLH041-like"/>
</dbReference>
<dbReference type="InterPro" id="IPR045239">
    <property type="entry name" value="bHLH95_bHLH"/>
</dbReference>
<dbReference type="InterPro" id="IPR011598">
    <property type="entry name" value="bHLH_dom"/>
</dbReference>
<evidence type="ECO:0000313" key="7">
    <source>
        <dbReference type="EMBL" id="GAA0144260.1"/>
    </source>
</evidence>
<evidence type="ECO:0000259" key="6">
    <source>
        <dbReference type="PROSITE" id="PS50888"/>
    </source>
</evidence>
<sequence>MDHFFEYDPEEAMLWLAEALSEVNQSAFVGYKQQPINLVAENIGNVTRNLNINKRMIEFLKRSWTPPVNNENERVFKHMINERMRRDKQKQNYQALHKLLPLGTKSDKNSIIQMAIRRIEELQKYKNEFRKQNNGLEMKLLQIKKTNNNVPIFTTKGSSRELERAHITVNVVSPSSGIDSMLESLKCLKNTNDTKAIAIQSSFSPHKFSARLEIETKVGAAEVEREVNTTLWEVEKKFRINS</sequence>
<keyword evidence="8" id="KW-1185">Reference proteome</keyword>
<dbReference type="GO" id="GO:0005634">
    <property type="term" value="C:nucleus"/>
    <property type="evidence" value="ECO:0007669"/>
    <property type="project" value="UniProtKB-SubCell"/>
</dbReference>
<dbReference type="Proteomes" id="UP001454036">
    <property type="component" value="Unassembled WGS sequence"/>
</dbReference>
<reference evidence="7 8" key="1">
    <citation type="submission" date="2024-01" db="EMBL/GenBank/DDBJ databases">
        <title>The complete chloroplast genome sequence of Lithospermum erythrorhizon: insights into the phylogenetic relationship among Boraginaceae species and the maternal lineages of purple gromwells.</title>
        <authorList>
            <person name="Okada T."/>
            <person name="Watanabe K."/>
        </authorList>
    </citation>
    <scope>NUCLEOTIDE SEQUENCE [LARGE SCALE GENOMIC DNA]</scope>
</reference>
<keyword evidence="5" id="KW-0175">Coiled coil</keyword>
<evidence type="ECO:0000313" key="8">
    <source>
        <dbReference type="Proteomes" id="UP001454036"/>
    </source>
</evidence>
<keyword evidence="2" id="KW-0805">Transcription regulation</keyword>
<feature type="coiled-coil region" evidence="5">
    <location>
        <begin position="112"/>
        <end position="139"/>
    </location>
</feature>
<dbReference type="CDD" id="cd11393">
    <property type="entry name" value="bHLH_AtbHLH_like"/>
    <property type="match status" value="1"/>
</dbReference>
<keyword evidence="3" id="KW-0804">Transcription</keyword>